<dbReference type="PANTHER" id="PTHR14110:SF0">
    <property type="entry name" value="MITOCHONDRIAL IMPORT INNER MEMBRANE TRANSLOCASE SUBUNIT TIM22"/>
    <property type="match status" value="1"/>
</dbReference>
<keyword evidence="4 8" id="KW-0999">Mitochondrion inner membrane</keyword>
<dbReference type="EMBL" id="AHZP02000104">
    <property type="protein sequence ID" value="KYK71907.1"/>
    <property type="molecule type" value="Genomic_DNA"/>
</dbReference>
<feature type="transmembrane region" description="Helical" evidence="8">
    <location>
        <begin position="100"/>
        <end position="123"/>
    </location>
</feature>
<keyword evidence="8" id="KW-0813">Transport</keyword>
<dbReference type="OrthoDB" id="75343at2759"/>
<keyword evidence="7 8" id="KW-0472">Membrane</keyword>
<proteinExistence type="inferred from homology"/>
<dbReference type="GO" id="GO:0030943">
    <property type="term" value="F:mitochondrion targeting sequence binding"/>
    <property type="evidence" value="ECO:0007669"/>
    <property type="project" value="TreeGrafter"/>
</dbReference>
<dbReference type="GO" id="GO:0042721">
    <property type="term" value="C:TIM22 mitochondrial import inner membrane insertion complex"/>
    <property type="evidence" value="ECO:0007669"/>
    <property type="project" value="UniProtKB-UniRule"/>
</dbReference>
<gene>
    <name evidence="10" type="ORF">TGPRC2_225710</name>
</gene>
<sequence>MFQSSRGEPRSPLALSPTSPAPSPAAVQQNPSTHSSISDFAVPFSPFERPVEKPMDIFLGDRYRTLNLTPDATTLTDEQKQIQQQILLQNKVERFFTEGCLARAAVMGAGGGVLGGLFGAFFFTMKPVDVDTSLPFRDQMRQQYRNFLPEVGRSAKSFAKLGFLYSLAECFIQRERAVHDINNAIYAGCFTGAALSYKGGPWAAAAGCAGFAAFSGIMETLQPFGNMGA</sequence>
<dbReference type="Proteomes" id="UP000075225">
    <property type="component" value="Unassembled WGS sequence"/>
</dbReference>
<evidence type="ECO:0000256" key="3">
    <source>
        <dbReference type="ARBA" id="ARBA00022692"/>
    </source>
</evidence>
<comment type="subcellular location">
    <subcellularLocation>
        <location evidence="1 8">Mitochondrion inner membrane</location>
        <topology evidence="1 8">Multi-pass membrane protein</topology>
    </subcellularLocation>
</comment>
<evidence type="ECO:0000256" key="2">
    <source>
        <dbReference type="ARBA" id="ARBA00008444"/>
    </source>
</evidence>
<comment type="caution">
    <text evidence="8">Lacks conserved residue(s) required for the propagation of feature annotation.</text>
</comment>
<evidence type="ECO:0000256" key="6">
    <source>
        <dbReference type="ARBA" id="ARBA00023128"/>
    </source>
</evidence>
<protein>
    <recommendedName>
        <fullName evidence="8">Mitochondrial import inner membrane translocase subunit TIM22</fullName>
    </recommendedName>
</protein>
<dbReference type="GO" id="GO:0045039">
    <property type="term" value="P:protein insertion into mitochondrial inner membrane"/>
    <property type="evidence" value="ECO:0007669"/>
    <property type="project" value="UniProtKB-UniRule"/>
</dbReference>
<evidence type="ECO:0000256" key="9">
    <source>
        <dbReference type="SAM" id="MobiDB-lite"/>
    </source>
</evidence>
<keyword evidence="5 8" id="KW-1133">Transmembrane helix</keyword>
<evidence type="ECO:0000256" key="5">
    <source>
        <dbReference type="ARBA" id="ARBA00022989"/>
    </source>
</evidence>
<organism evidence="10 11">
    <name type="scientific">Toxoplasma gondii TgCatPRC2</name>
    <dbReference type="NCBI Taxonomy" id="1130821"/>
    <lineage>
        <taxon>Eukaryota</taxon>
        <taxon>Sar</taxon>
        <taxon>Alveolata</taxon>
        <taxon>Apicomplexa</taxon>
        <taxon>Conoidasida</taxon>
        <taxon>Coccidia</taxon>
        <taxon>Eucoccidiorida</taxon>
        <taxon>Eimeriorina</taxon>
        <taxon>Sarcocystidae</taxon>
        <taxon>Toxoplasma</taxon>
    </lineage>
</organism>
<keyword evidence="8" id="KW-0653">Protein transport</keyword>
<dbReference type="PANTHER" id="PTHR14110">
    <property type="entry name" value="MITOCHONDRIAL IMPORT INNER MEMBRANE TRANSLOCASE SUBUNIT TIM22"/>
    <property type="match status" value="1"/>
</dbReference>
<keyword evidence="6 8" id="KW-0496">Mitochondrion</keyword>
<comment type="caution">
    <text evidence="10">The sequence shown here is derived from an EMBL/GenBank/DDBJ whole genome shotgun (WGS) entry which is preliminary data.</text>
</comment>
<dbReference type="GO" id="GO:0008320">
    <property type="term" value="F:protein transmembrane transporter activity"/>
    <property type="evidence" value="ECO:0007669"/>
    <property type="project" value="UniProtKB-UniRule"/>
</dbReference>
<dbReference type="InterPro" id="IPR039175">
    <property type="entry name" value="TIM22"/>
</dbReference>
<evidence type="ECO:0000256" key="1">
    <source>
        <dbReference type="ARBA" id="ARBA00004448"/>
    </source>
</evidence>
<evidence type="ECO:0000313" key="11">
    <source>
        <dbReference type="Proteomes" id="UP000075225"/>
    </source>
</evidence>
<feature type="region of interest" description="Disordered" evidence="9">
    <location>
        <begin position="1"/>
        <end position="38"/>
    </location>
</feature>
<evidence type="ECO:0000313" key="10">
    <source>
        <dbReference type="EMBL" id="KYK71907.1"/>
    </source>
</evidence>
<comment type="function">
    <text evidence="8">Essential core component of the TIM22 complex, a complex that mediates the import and insertion of multi-pass transmembrane proteins into the mitochondrial inner membrane. In the TIM22 complex, it constitutes the voltage-activated and signal-gated channel. Forms a twin-pore translocase that uses the membrane potential as external driving force in 2 voltage-dependent steps.</text>
</comment>
<dbReference type="Pfam" id="PF02466">
    <property type="entry name" value="Tim17"/>
    <property type="match status" value="1"/>
</dbReference>
<evidence type="ECO:0000256" key="4">
    <source>
        <dbReference type="ARBA" id="ARBA00022792"/>
    </source>
</evidence>
<dbReference type="VEuPathDB" id="ToxoDB:TGPRC2_225710"/>
<evidence type="ECO:0000256" key="8">
    <source>
        <dbReference type="RuleBase" id="RU367038"/>
    </source>
</evidence>
<comment type="subunit">
    <text evidence="8">Component of the TIM22 complex.</text>
</comment>
<keyword evidence="8" id="KW-0811">Translocation</keyword>
<comment type="similarity">
    <text evidence="2 8">Belongs to the Tim17/Tim22/Tim23 family.</text>
</comment>
<reference evidence="11" key="1">
    <citation type="submission" date="2016-03" db="EMBL/GenBank/DDBJ databases">
        <authorList>
            <person name="Sibley D."/>
            <person name="Venepally P."/>
            <person name="Karamycheva S."/>
            <person name="Hadjithomas M."/>
            <person name="Khan A."/>
            <person name="Brunk B."/>
            <person name="Roos D."/>
            <person name="Caler E."/>
            <person name="Lorenzi H."/>
        </authorList>
    </citation>
    <scope>NUCLEOTIDE SEQUENCE [LARGE SCALE GENOMIC DNA]</scope>
    <source>
        <strain evidence="11">TgCatPRC2</strain>
    </source>
</reference>
<name>A0A151HR80_TOXGO</name>
<accession>A0A151HR80</accession>
<evidence type="ECO:0000256" key="7">
    <source>
        <dbReference type="ARBA" id="ARBA00023136"/>
    </source>
</evidence>
<dbReference type="AlphaFoldDB" id="A0A151HR80"/>
<feature type="compositionally biased region" description="Polar residues" evidence="9">
    <location>
        <begin position="27"/>
        <end position="38"/>
    </location>
</feature>
<keyword evidence="3 8" id="KW-0812">Transmembrane</keyword>